<feature type="region of interest" description="Disordered" evidence="1">
    <location>
        <begin position="45"/>
        <end position="88"/>
    </location>
</feature>
<keyword evidence="3" id="KW-1185">Reference proteome</keyword>
<gene>
    <name evidence="2" type="ORF">IPOD504_LOCUS13298</name>
</gene>
<evidence type="ECO:0000256" key="1">
    <source>
        <dbReference type="SAM" id="MobiDB-lite"/>
    </source>
</evidence>
<proteinExistence type="predicted"/>
<accession>A0ABN8ISG7</accession>
<dbReference type="Proteomes" id="UP000837857">
    <property type="component" value="Chromosome 4"/>
</dbReference>
<protein>
    <submittedName>
        <fullName evidence="2">Uncharacterized protein</fullName>
    </submittedName>
</protein>
<name>A0ABN8ISG7_9NEOP</name>
<dbReference type="EMBL" id="OW152816">
    <property type="protein sequence ID" value="CAH2066143.1"/>
    <property type="molecule type" value="Genomic_DNA"/>
</dbReference>
<evidence type="ECO:0000313" key="2">
    <source>
        <dbReference type="EMBL" id="CAH2066143.1"/>
    </source>
</evidence>
<organism evidence="2 3">
    <name type="scientific">Iphiclides podalirius</name>
    <name type="common">scarce swallowtail</name>
    <dbReference type="NCBI Taxonomy" id="110791"/>
    <lineage>
        <taxon>Eukaryota</taxon>
        <taxon>Metazoa</taxon>
        <taxon>Ecdysozoa</taxon>
        <taxon>Arthropoda</taxon>
        <taxon>Hexapoda</taxon>
        <taxon>Insecta</taxon>
        <taxon>Pterygota</taxon>
        <taxon>Neoptera</taxon>
        <taxon>Endopterygota</taxon>
        <taxon>Lepidoptera</taxon>
        <taxon>Glossata</taxon>
        <taxon>Ditrysia</taxon>
        <taxon>Papilionoidea</taxon>
        <taxon>Papilionidae</taxon>
        <taxon>Papilioninae</taxon>
        <taxon>Iphiclides</taxon>
    </lineage>
</organism>
<reference evidence="2" key="1">
    <citation type="submission" date="2022-03" db="EMBL/GenBank/DDBJ databases">
        <authorList>
            <person name="Martin H S."/>
        </authorList>
    </citation>
    <scope>NUCLEOTIDE SEQUENCE</scope>
</reference>
<evidence type="ECO:0000313" key="3">
    <source>
        <dbReference type="Proteomes" id="UP000837857"/>
    </source>
</evidence>
<feature type="non-terminal residue" evidence="2">
    <location>
        <position position="1"/>
    </location>
</feature>
<sequence length="88" mass="9592">MGPLWERHRGCSVIPFAADQLTDSSHDCIRERSARHCSASRNSEFAGSEFEREKAGNVERNAGKARARGGGRGGAGRGPSAHMFHRIK</sequence>